<dbReference type="PANTHER" id="PTHR32322">
    <property type="entry name" value="INNER MEMBRANE TRANSPORTER"/>
    <property type="match status" value="1"/>
</dbReference>
<comment type="subcellular location">
    <subcellularLocation>
        <location evidence="1">Cell membrane</location>
        <topology evidence="1">Multi-pass membrane protein</topology>
    </subcellularLocation>
</comment>
<evidence type="ECO:0000256" key="3">
    <source>
        <dbReference type="ARBA" id="ARBA00022692"/>
    </source>
</evidence>
<protein>
    <submittedName>
        <fullName evidence="8">Drug/metabolite transporter (DMT)-like permease</fullName>
    </submittedName>
</protein>
<dbReference type="InterPro" id="IPR000620">
    <property type="entry name" value="EamA_dom"/>
</dbReference>
<feature type="transmembrane region" description="Helical" evidence="6">
    <location>
        <begin position="87"/>
        <end position="108"/>
    </location>
</feature>
<feature type="transmembrane region" description="Helical" evidence="6">
    <location>
        <begin position="241"/>
        <end position="261"/>
    </location>
</feature>
<dbReference type="SUPFAM" id="SSF103481">
    <property type="entry name" value="Multidrug resistance efflux transporter EmrE"/>
    <property type="match status" value="2"/>
</dbReference>
<evidence type="ECO:0000256" key="4">
    <source>
        <dbReference type="ARBA" id="ARBA00022989"/>
    </source>
</evidence>
<dbReference type="InterPro" id="IPR050638">
    <property type="entry name" value="AA-Vitamin_Transporters"/>
</dbReference>
<comment type="caution">
    <text evidence="8">The sequence shown here is derived from an EMBL/GenBank/DDBJ whole genome shotgun (WGS) entry which is preliminary data.</text>
</comment>
<feature type="transmembrane region" description="Helical" evidence="6">
    <location>
        <begin position="120"/>
        <end position="137"/>
    </location>
</feature>
<feature type="transmembrane region" description="Helical" evidence="6">
    <location>
        <begin position="175"/>
        <end position="196"/>
    </location>
</feature>
<keyword evidence="2" id="KW-1003">Cell membrane</keyword>
<evidence type="ECO:0000259" key="7">
    <source>
        <dbReference type="Pfam" id="PF00892"/>
    </source>
</evidence>
<feature type="transmembrane region" description="Helical" evidence="6">
    <location>
        <begin position="59"/>
        <end position="75"/>
    </location>
</feature>
<dbReference type="Proteomes" id="UP001267710">
    <property type="component" value="Unassembled WGS sequence"/>
</dbReference>
<name>A0ABU1I987_9BURK</name>
<feature type="domain" description="EamA" evidence="7">
    <location>
        <begin position="178"/>
        <end position="312"/>
    </location>
</feature>
<evidence type="ECO:0000256" key="6">
    <source>
        <dbReference type="SAM" id="Phobius"/>
    </source>
</evidence>
<evidence type="ECO:0000256" key="5">
    <source>
        <dbReference type="ARBA" id="ARBA00023136"/>
    </source>
</evidence>
<accession>A0ABU1I987</accession>
<dbReference type="EMBL" id="JAVIZX010000001">
    <property type="protein sequence ID" value="MDR6213772.1"/>
    <property type="molecule type" value="Genomic_DNA"/>
</dbReference>
<keyword evidence="9" id="KW-1185">Reference proteome</keyword>
<dbReference type="PANTHER" id="PTHR32322:SF18">
    <property type="entry name" value="S-ADENOSYLMETHIONINE_S-ADENOSYLHOMOCYSTEINE TRANSPORTER"/>
    <property type="match status" value="1"/>
</dbReference>
<dbReference type="RefSeq" id="WP_309827570.1">
    <property type="nucleotide sequence ID" value="NZ_JAVIZX010000001.1"/>
</dbReference>
<feature type="transmembrane region" description="Helical" evidence="6">
    <location>
        <begin position="149"/>
        <end position="169"/>
    </location>
</feature>
<reference evidence="8 9" key="1">
    <citation type="submission" date="2023-08" db="EMBL/GenBank/DDBJ databases">
        <title>Functional and genomic diversity of the sorghum phyllosphere microbiome.</title>
        <authorList>
            <person name="Shade A."/>
        </authorList>
    </citation>
    <scope>NUCLEOTIDE SEQUENCE [LARGE SCALE GENOMIC DNA]</scope>
    <source>
        <strain evidence="8 9">SORGH_AS_0335</strain>
    </source>
</reference>
<proteinExistence type="predicted"/>
<evidence type="ECO:0000313" key="8">
    <source>
        <dbReference type="EMBL" id="MDR6213772.1"/>
    </source>
</evidence>
<dbReference type="InterPro" id="IPR037185">
    <property type="entry name" value="EmrE-like"/>
</dbReference>
<dbReference type="Pfam" id="PF00892">
    <property type="entry name" value="EamA"/>
    <property type="match status" value="2"/>
</dbReference>
<keyword evidence="4 6" id="KW-1133">Transmembrane helix</keyword>
<evidence type="ECO:0000256" key="1">
    <source>
        <dbReference type="ARBA" id="ARBA00004651"/>
    </source>
</evidence>
<sequence length="327" mass="34141">MPPSAAPAPSHPLTQRSTVFLLALLCCLLWGSSYPAIKSGYALLGIAAADIPSKLVFAGWRFALAGVALLAYAAATGKRLAGWPPRVWGQLAVLGLVQTTLQYVFFYIGVAHTTGVKGSIMNATGTFFSVLLAHWIYHNDRLSYRKALGCCVGFAGVMVVNLGGGAAGAVPGLEFTLLGEGFVVIAALVLAVGGIYGKRISQHTDPIVMTGWQLAVGGAVLLAAGYGLGGHLGELTAASGALLGYLIALSALAISIWSLLLKHNRVSLVTAFNFMVPVFGTLLSALFLHESILEWRNAVALVLVCWGIWLVTQTPALPPVPAAPARP</sequence>
<feature type="transmembrane region" description="Helical" evidence="6">
    <location>
        <begin position="295"/>
        <end position="312"/>
    </location>
</feature>
<feature type="transmembrane region" description="Helical" evidence="6">
    <location>
        <begin position="268"/>
        <end position="289"/>
    </location>
</feature>
<keyword evidence="3 6" id="KW-0812">Transmembrane</keyword>
<feature type="domain" description="EamA" evidence="7">
    <location>
        <begin position="20"/>
        <end position="161"/>
    </location>
</feature>
<evidence type="ECO:0000313" key="9">
    <source>
        <dbReference type="Proteomes" id="UP001267710"/>
    </source>
</evidence>
<feature type="transmembrane region" description="Helical" evidence="6">
    <location>
        <begin position="208"/>
        <end position="229"/>
    </location>
</feature>
<evidence type="ECO:0000256" key="2">
    <source>
        <dbReference type="ARBA" id="ARBA00022475"/>
    </source>
</evidence>
<gene>
    <name evidence="8" type="ORF">QE399_001461</name>
</gene>
<keyword evidence="5 6" id="KW-0472">Membrane</keyword>
<organism evidence="8 9">
    <name type="scientific">Paracidovorax wautersii</name>
    <dbReference type="NCBI Taxonomy" id="1177982"/>
    <lineage>
        <taxon>Bacteria</taxon>
        <taxon>Pseudomonadati</taxon>
        <taxon>Pseudomonadota</taxon>
        <taxon>Betaproteobacteria</taxon>
        <taxon>Burkholderiales</taxon>
        <taxon>Comamonadaceae</taxon>
        <taxon>Paracidovorax</taxon>
    </lineage>
</organism>